<feature type="transmembrane region" description="Helical" evidence="1">
    <location>
        <begin position="67"/>
        <end position="88"/>
    </location>
</feature>
<evidence type="ECO:0000313" key="2">
    <source>
        <dbReference type="EMBL" id="MBW99496.1"/>
    </source>
</evidence>
<evidence type="ECO:0000256" key="1">
    <source>
        <dbReference type="SAM" id="Phobius"/>
    </source>
</evidence>
<protein>
    <submittedName>
        <fullName evidence="2">Uncharacterized protein</fullName>
    </submittedName>
</protein>
<accession>A0A2P2K1A3</accession>
<keyword evidence="1" id="KW-0812">Transmembrane</keyword>
<keyword evidence="1" id="KW-0472">Membrane</keyword>
<proteinExistence type="predicted"/>
<name>A0A2P2K1A3_RHIMU</name>
<dbReference type="EMBL" id="GGEC01019013">
    <property type="protein sequence ID" value="MBW99496.1"/>
    <property type="molecule type" value="Transcribed_RNA"/>
</dbReference>
<sequence length="99" mass="11096">MTHKPFSLSECFRLHQSWAASLRKIGALPTLARSSRTPMASKYCSRPNRKFSTAVALHVPLYMEGLGTFKLCTAVALVVATVLANELFRRRESISLRRS</sequence>
<reference evidence="2" key="1">
    <citation type="submission" date="2018-02" db="EMBL/GenBank/DDBJ databases">
        <title>Rhizophora mucronata_Transcriptome.</title>
        <authorList>
            <person name="Meera S.P."/>
            <person name="Sreeshan A."/>
            <person name="Augustine A."/>
        </authorList>
    </citation>
    <scope>NUCLEOTIDE SEQUENCE</scope>
    <source>
        <tissue evidence="2">Leaf</tissue>
    </source>
</reference>
<organism evidence="2">
    <name type="scientific">Rhizophora mucronata</name>
    <name type="common">Asiatic mangrove</name>
    <dbReference type="NCBI Taxonomy" id="61149"/>
    <lineage>
        <taxon>Eukaryota</taxon>
        <taxon>Viridiplantae</taxon>
        <taxon>Streptophyta</taxon>
        <taxon>Embryophyta</taxon>
        <taxon>Tracheophyta</taxon>
        <taxon>Spermatophyta</taxon>
        <taxon>Magnoliopsida</taxon>
        <taxon>eudicotyledons</taxon>
        <taxon>Gunneridae</taxon>
        <taxon>Pentapetalae</taxon>
        <taxon>rosids</taxon>
        <taxon>fabids</taxon>
        <taxon>Malpighiales</taxon>
        <taxon>Rhizophoraceae</taxon>
        <taxon>Rhizophora</taxon>
    </lineage>
</organism>
<keyword evidence="1" id="KW-1133">Transmembrane helix</keyword>
<dbReference type="AlphaFoldDB" id="A0A2P2K1A3"/>